<evidence type="ECO:0000313" key="2">
    <source>
        <dbReference type="EMBL" id="QJX47915.1"/>
    </source>
</evidence>
<gene>
    <name evidence="2" type="ORF">HMJ29_13575</name>
</gene>
<dbReference type="EMBL" id="CP053538">
    <property type="protein sequence ID" value="QJX47915.1"/>
    <property type="molecule type" value="Genomic_DNA"/>
</dbReference>
<keyword evidence="1" id="KW-1133">Transmembrane helix</keyword>
<evidence type="ECO:0000313" key="3">
    <source>
        <dbReference type="Proteomes" id="UP000501623"/>
    </source>
</evidence>
<accession>A0A6M6BLF7</accession>
<organism evidence="2 3">
    <name type="scientific">Hymenobacter taeanensis</name>
    <dbReference type="NCBI Taxonomy" id="2735321"/>
    <lineage>
        <taxon>Bacteria</taxon>
        <taxon>Pseudomonadati</taxon>
        <taxon>Bacteroidota</taxon>
        <taxon>Cytophagia</taxon>
        <taxon>Cytophagales</taxon>
        <taxon>Hymenobacteraceae</taxon>
        <taxon>Hymenobacter</taxon>
    </lineage>
</organism>
<dbReference type="KEGG" id="hts:HMJ29_13575"/>
<feature type="transmembrane region" description="Helical" evidence="1">
    <location>
        <begin position="200"/>
        <end position="221"/>
    </location>
</feature>
<feature type="transmembrane region" description="Helical" evidence="1">
    <location>
        <begin position="12"/>
        <end position="36"/>
    </location>
</feature>
<name>A0A6M6BLF7_9BACT</name>
<reference evidence="2 3" key="1">
    <citation type="submission" date="2020-05" db="EMBL/GenBank/DDBJ databases">
        <title>Complete genome sequence of Hymenobacter sp. TS19 in Coasted Sand Dune.</title>
        <authorList>
            <person name="Lee J.-H."/>
            <person name="Jung J.-H."/>
            <person name="Jeong S."/>
            <person name="Zhao L."/>
            <person name="Kim M.-K."/>
            <person name="Seo H.-S."/>
            <person name="Lim S."/>
        </authorList>
    </citation>
    <scope>NUCLEOTIDE SEQUENCE [LARGE SCALE GENOMIC DNA]</scope>
    <source>
        <strain evidence="2 3">TS19</strain>
    </source>
</reference>
<sequence>MLLRLVRRLPRLLFAPALLLDLAALLLISGILLGSLPNKQQTILQITMPLKRQKTRLDDYGMRFELPSPAELRQLRQWQTVMLVGSQPADSLNLELFRRKVEHMLQFPDNTRGIALRFGSQARFGRIVDALDCVQQLDAKKYLLDIQSPAPALYVLTDARQQPKPLTTFASPITAPTPDSASSATSRWVQQVGAPLHHPAWGTALLACFGLAALGTTIYLIRELS</sequence>
<dbReference type="RefSeq" id="WP_171592005.1">
    <property type="nucleotide sequence ID" value="NZ_CP053538.1"/>
</dbReference>
<keyword evidence="3" id="KW-1185">Reference proteome</keyword>
<proteinExistence type="predicted"/>
<evidence type="ECO:0000256" key="1">
    <source>
        <dbReference type="SAM" id="Phobius"/>
    </source>
</evidence>
<dbReference type="Proteomes" id="UP000501623">
    <property type="component" value="Chromosome"/>
</dbReference>
<keyword evidence="1" id="KW-0472">Membrane</keyword>
<protein>
    <submittedName>
        <fullName evidence="2">Uncharacterized protein</fullName>
    </submittedName>
</protein>
<keyword evidence="1" id="KW-0812">Transmembrane</keyword>
<dbReference type="AlphaFoldDB" id="A0A6M6BLF7"/>